<dbReference type="SFLD" id="SFLDG00179">
    <property type="entry name" value="mandelate_racemase"/>
    <property type="match status" value="1"/>
</dbReference>
<dbReference type="InterPro" id="IPR013341">
    <property type="entry name" value="Mandelate_racemase_N_dom"/>
</dbReference>
<accession>A0A940WHY6</accession>
<dbReference type="Pfam" id="PF13378">
    <property type="entry name" value="MR_MLE_C"/>
    <property type="match status" value="1"/>
</dbReference>
<dbReference type="NCBIfam" id="NF010624">
    <property type="entry name" value="PRK14017.1"/>
    <property type="match status" value="1"/>
</dbReference>
<dbReference type="RefSeq" id="WP_210157206.1">
    <property type="nucleotide sequence ID" value="NZ_JAFCNB010000010.1"/>
</dbReference>
<gene>
    <name evidence="3" type="primary">dgoD</name>
    <name evidence="3" type="ORF">JOL79_19110</name>
</gene>
<reference evidence="3" key="1">
    <citation type="submission" date="2021-02" db="EMBL/GenBank/DDBJ databases">
        <title>Draft genome sequence of Microbispora sp. RL4-1S isolated from rice leaves in Thailand.</title>
        <authorList>
            <person name="Muangham S."/>
            <person name="Duangmal K."/>
        </authorList>
    </citation>
    <scope>NUCLEOTIDE SEQUENCE</scope>
    <source>
        <strain evidence="3">RL4-1S</strain>
    </source>
</reference>
<dbReference type="SUPFAM" id="SSF51604">
    <property type="entry name" value="Enolase C-terminal domain-like"/>
    <property type="match status" value="1"/>
</dbReference>
<dbReference type="AlphaFoldDB" id="A0A940WHY6"/>
<dbReference type="SMART" id="SM00922">
    <property type="entry name" value="MR_MLE"/>
    <property type="match status" value="1"/>
</dbReference>
<dbReference type="InterPro" id="IPR013342">
    <property type="entry name" value="Mandelate_racemase_C"/>
</dbReference>
<dbReference type="Gene3D" id="3.20.20.120">
    <property type="entry name" value="Enolase-like C-terminal domain"/>
    <property type="match status" value="1"/>
</dbReference>
<comment type="caution">
    <text evidence="3">The sequence shown here is derived from an EMBL/GenBank/DDBJ whole genome shotgun (WGS) entry which is preliminary data.</text>
</comment>
<evidence type="ECO:0000256" key="1">
    <source>
        <dbReference type="ARBA" id="ARBA00023239"/>
    </source>
</evidence>
<evidence type="ECO:0000259" key="2">
    <source>
        <dbReference type="SMART" id="SM00922"/>
    </source>
</evidence>
<organism evidence="3 4">
    <name type="scientific">Microbispora oryzae</name>
    <dbReference type="NCBI Taxonomy" id="2806554"/>
    <lineage>
        <taxon>Bacteria</taxon>
        <taxon>Bacillati</taxon>
        <taxon>Actinomycetota</taxon>
        <taxon>Actinomycetes</taxon>
        <taxon>Streptosporangiales</taxon>
        <taxon>Streptosporangiaceae</taxon>
        <taxon>Microbispora</taxon>
    </lineage>
</organism>
<dbReference type="Gene3D" id="3.30.390.10">
    <property type="entry name" value="Enolase-like, N-terminal domain"/>
    <property type="match status" value="1"/>
</dbReference>
<name>A0A940WHY6_9ACTN</name>
<dbReference type="InterPro" id="IPR034593">
    <property type="entry name" value="DgoD-like"/>
</dbReference>
<dbReference type="PANTHER" id="PTHR48080">
    <property type="entry name" value="D-GALACTONATE DEHYDRATASE-RELATED"/>
    <property type="match status" value="1"/>
</dbReference>
<dbReference type="PANTHER" id="PTHR48080:SF2">
    <property type="entry name" value="D-GALACTONATE DEHYDRATASE"/>
    <property type="match status" value="1"/>
</dbReference>
<dbReference type="Pfam" id="PF02746">
    <property type="entry name" value="MR_MLE_N"/>
    <property type="match status" value="1"/>
</dbReference>
<dbReference type="PROSITE" id="PS00908">
    <property type="entry name" value="MR_MLE_1"/>
    <property type="match status" value="1"/>
</dbReference>
<proteinExistence type="predicted"/>
<evidence type="ECO:0000313" key="4">
    <source>
        <dbReference type="Proteomes" id="UP000674234"/>
    </source>
</evidence>
<protein>
    <submittedName>
        <fullName evidence="3">Galactonate dehydratase</fullName>
        <ecNumber evidence="3">4.2.1.6</ecNumber>
    </submittedName>
</protein>
<dbReference type="EMBL" id="JAFCNB010000010">
    <property type="protein sequence ID" value="MBP2705920.1"/>
    <property type="molecule type" value="Genomic_DNA"/>
</dbReference>
<keyword evidence="1 3" id="KW-0456">Lyase</keyword>
<feature type="domain" description="Mandelate racemase/muconate lactonizing enzyme C-terminal" evidence="2">
    <location>
        <begin position="125"/>
        <end position="230"/>
    </location>
</feature>
<sequence>MKITGVETFLVPPRWLFCRVQTDEGVAGWGEPVVEGRAEAVRAAVHVLAEHLVGQDPLRVEDHWQVMARGGFYRGGPVLSSALAGLDQALWDIAGKVHGAPVHVLLGGPVRSRVRMYAWVGGDEPGELADGIAARVEAGFTAVKMNAGGRMPALATAADIGRVVDRVALARELLGPHRDVAVDFHGRFTAADARRVLPLIAQFHPMFAEEPVLPDRPQVLRDVVTAAGGVPIATGERLYSRWDFRPVLEAGVAVVQPDLSHAGGISETRRIAALAEVWDAQFAPHCPLGPLALAASLQVAFATPNFLIQEHSIGIHYHQGDDLLDYVLDPEVFRFADGYASRPTGPGLGVEIDEAAVRRADRAGHAWRNPVWRHDDGGFAEW</sequence>
<dbReference type="InterPro" id="IPR036849">
    <property type="entry name" value="Enolase-like_C_sf"/>
</dbReference>
<dbReference type="GO" id="GO:0008869">
    <property type="term" value="F:galactonate dehydratase activity"/>
    <property type="evidence" value="ECO:0007669"/>
    <property type="project" value="UniProtKB-EC"/>
</dbReference>
<evidence type="ECO:0000313" key="3">
    <source>
        <dbReference type="EMBL" id="MBP2705920.1"/>
    </source>
</evidence>
<dbReference type="InterPro" id="IPR029065">
    <property type="entry name" value="Enolase_C-like"/>
</dbReference>
<dbReference type="InterPro" id="IPR018110">
    <property type="entry name" value="Mandel_Rmase/mucon_lact_enz_CS"/>
</dbReference>
<dbReference type="InterPro" id="IPR029017">
    <property type="entry name" value="Enolase-like_N"/>
</dbReference>
<dbReference type="Proteomes" id="UP000674234">
    <property type="component" value="Unassembled WGS sequence"/>
</dbReference>
<dbReference type="SUPFAM" id="SSF54826">
    <property type="entry name" value="Enolase N-terminal domain-like"/>
    <property type="match status" value="1"/>
</dbReference>
<dbReference type="SFLD" id="SFLDS00001">
    <property type="entry name" value="Enolase"/>
    <property type="match status" value="1"/>
</dbReference>
<dbReference type="GO" id="GO:0009063">
    <property type="term" value="P:amino acid catabolic process"/>
    <property type="evidence" value="ECO:0007669"/>
    <property type="project" value="InterPro"/>
</dbReference>
<keyword evidence="4" id="KW-1185">Reference proteome</keyword>
<dbReference type="EC" id="4.2.1.6" evidence="3"/>